<feature type="region of interest" description="Disordered" evidence="11">
    <location>
        <begin position="64"/>
        <end position="90"/>
    </location>
</feature>
<dbReference type="InterPro" id="IPR017336">
    <property type="entry name" value="Snurportin-1"/>
</dbReference>
<dbReference type="AlphaFoldDB" id="A0A0D6ELU5"/>
<feature type="coiled-coil region" evidence="10">
    <location>
        <begin position="342"/>
        <end position="369"/>
    </location>
</feature>
<accession>A0A0D6ELU5</accession>
<protein>
    <recommendedName>
        <fullName evidence="5">Snurportin-1</fullName>
    </recommendedName>
</protein>
<comment type="subcellular location">
    <subcellularLocation>
        <location evidence="3">Cytoplasm</location>
    </subcellularLocation>
    <subcellularLocation>
        <location evidence="2">Nucleus</location>
    </subcellularLocation>
</comment>
<evidence type="ECO:0000256" key="1">
    <source>
        <dbReference type="ARBA" id="ARBA00003975"/>
    </source>
</evidence>
<evidence type="ECO:0000256" key="6">
    <source>
        <dbReference type="ARBA" id="ARBA00022448"/>
    </source>
</evidence>
<organism evidence="13 14">
    <name type="scientific">Sporidiobolus salmonicolor</name>
    <name type="common">Yeast-like fungus</name>
    <name type="synonym">Sporobolomyces salmonicolor</name>
    <dbReference type="NCBI Taxonomy" id="5005"/>
    <lineage>
        <taxon>Eukaryota</taxon>
        <taxon>Fungi</taxon>
        <taxon>Dikarya</taxon>
        <taxon>Basidiomycota</taxon>
        <taxon>Pucciniomycotina</taxon>
        <taxon>Microbotryomycetes</taxon>
        <taxon>Sporidiobolales</taxon>
        <taxon>Sporidiobolaceae</taxon>
        <taxon>Sporobolomyces</taxon>
    </lineage>
</organism>
<evidence type="ECO:0000313" key="14">
    <source>
        <dbReference type="Proteomes" id="UP000243876"/>
    </source>
</evidence>
<comment type="similarity">
    <text evidence="4">Belongs to the snurportin family.</text>
</comment>
<keyword evidence="8" id="KW-0694">RNA-binding</keyword>
<evidence type="ECO:0000256" key="11">
    <source>
        <dbReference type="SAM" id="MobiDB-lite"/>
    </source>
</evidence>
<keyword evidence="14" id="KW-1185">Reference proteome</keyword>
<keyword evidence="6" id="KW-0813">Transport</keyword>
<gene>
    <name evidence="13" type="primary">SPOSA6832_02658</name>
</gene>
<evidence type="ECO:0000256" key="2">
    <source>
        <dbReference type="ARBA" id="ARBA00004123"/>
    </source>
</evidence>
<dbReference type="Pfam" id="PF21974">
    <property type="entry name" value="SPN1_m3Gcap_bd"/>
    <property type="match status" value="1"/>
</dbReference>
<dbReference type="GO" id="GO:0061015">
    <property type="term" value="P:snRNA import into nucleus"/>
    <property type="evidence" value="ECO:0007669"/>
    <property type="project" value="InterPro"/>
</dbReference>
<feature type="compositionally biased region" description="Basic and acidic residues" evidence="11">
    <location>
        <begin position="1"/>
        <end position="15"/>
    </location>
</feature>
<feature type="compositionally biased region" description="Low complexity" evidence="11">
    <location>
        <begin position="64"/>
        <end position="80"/>
    </location>
</feature>
<dbReference type="GO" id="GO:0003723">
    <property type="term" value="F:RNA binding"/>
    <property type="evidence" value="ECO:0007669"/>
    <property type="project" value="UniProtKB-KW"/>
</dbReference>
<dbReference type="PANTHER" id="PTHR13403:SF6">
    <property type="entry name" value="SNURPORTIN-1"/>
    <property type="match status" value="1"/>
</dbReference>
<feature type="domain" description="Snurportin-1 m3G cap-binding" evidence="12">
    <location>
        <begin position="125"/>
        <end position="225"/>
    </location>
</feature>
<dbReference type="GO" id="GO:0005737">
    <property type="term" value="C:cytoplasm"/>
    <property type="evidence" value="ECO:0007669"/>
    <property type="project" value="UniProtKB-SubCell"/>
</dbReference>
<dbReference type="GO" id="GO:0005634">
    <property type="term" value="C:nucleus"/>
    <property type="evidence" value="ECO:0007669"/>
    <property type="project" value="UniProtKB-SubCell"/>
</dbReference>
<evidence type="ECO:0000256" key="10">
    <source>
        <dbReference type="SAM" id="Coils"/>
    </source>
</evidence>
<reference evidence="14" key="1">
    <citation type="submission" date="2015-02" db="EMBL/GenBank/DDBJ databases">
        <authorList>
            <person name="Gon?alves P."/>
        </authorList>
    </citation>
    <scope>NUCLEOTIDE SEQUENCE [LARGE SCALE GENOMIC DNA]</scope>
</reference>
<keyword evidence="9" id="KW-0539">Nucleus</keyword>
<keyword evidence="7" id="KW-0963">Cytoplasm</keyword>
<evidence type="ECO:0000256" key="3">
    <source>
        <dbReference type="ARBA" id="ARBA00004496"/>
    </source>
</evidence>
<evidence type="ECO:0000256" key="5">
    <source>
        <dbReference type="ARBA" id="ARBA00016034"/>
    </source>
</evidence>
<keyword evidence="10" id="KW-0175">Coiled coil</keyword>
<dbReference type="PANTHER" id="PTHR13403">
    <property type="entry name" value="SNURPORTIN1 RNUT1 PROTEIN RNA, U TRANSPORTER 1"/>
    <property type="match status" value="1"/>
</dbReference>
<evidence type="ECO:0000313" key="13">
    <source>
        <dbReference type="EMBL" id="CEQ40987.1"/>
    </source>
</evidence>
<dbReference type="OrthoDB" id="10003593at2759"/>
<feature type="region of interest" description="Disordered" evidence="11">
    <location>
        <begin position="1"/>
        <end position="38"/>
    </location>
</feature>
<evidence type="ECO:0000256" key="7">
    <source>
        <dbReference type="ARBA" id="ARBA00022490"/>
    </source>
</evidence>
<sequence>MSSRVHDPNHRRETYHSPPIAALNSQERRRQAALEAQKQRRIHAIEAARSASSRDLVDMEDLSLAGSSDSDSESAPADTSVAQTVDGAEAPPVLSRTKRKAFKPRYKAWAKNLLSFAETLDLRHSLPDGLERDWRAVIVPRGKRCLCATTTDAAGKNMILYSRVAGRTLGRFHSVLPPDCLLDTVWDPALSVLWVLDVCKWRSTYTVECEADFRAFFITSKISELPMQPFIPPPPDASSSLLSSRPLLVLPAPSVAAPLTPPTLLPVLTSLSSPSSMPVTVLTIPDPSTSSPVPVQTTLDVPLQPSGLLLYLSAAHYESGLTPLVTWVPCEVEPGMEASEGVGRFRELLEQWERRGEEAKSEMEEVAQIEQVVEMAQG</sequence>
<evidence type="ECO:0000256" key="4">
    <source>
        <dbReference type="ARBA" id="ARBA00007540"/>
    </source>
</evidence>
<name>A0A0D6ELU5_SPOSA</name>
<dbReference type="InterPro" id="IPR047857">
    <property type="entry name" value="Snurportin1_C"/>
</dbReference>
<evidence type="ECO:0000256" key="9">
    <source>
        <dbReference type="ARBA" id="ARBA00023242"/>
    </source>
</evidence>
<evidence type="ECO:0000256" key="8">
    <source>
        <dbReference type="ARBA" id="ARBA00022884"/>
    </source>
</evidence>
<evidence type="ECO:0000259" key="12">
    <source>
        <dbReference type="Pfam" id="PF21974"/>
    </source>
</evidence>
<dbReference type="EMBL" id="CENE01000010">
    <property type="protein sequence ID" value="CEQ40987.1"/>
    <property type="molecule type" value="Genomic_DNA"/>
</dbReference>
<dbReference type="Gene3D" id="3.30.470.30">
    <property type="entry name" value="DNA ligase/mRNA capping enzyme"/>
    <property type="match status" value="1"/>
</dbReference>
<comment type="function">
    <text evidence="1">Functions as an U snRNP-specific nuclear import adapter. Involved in the trimethylguanosine (m3G)-cap-dependent nuclear import of U snRNPs. Binds specifically to the terminal m3G-cap U snRNAs.</text>
</comment>
<dbReference type="Proteomes" id="UP000243876">
    <property type="component" value="Unassembled WGS sequence"/>
</dbReference>
<proteinExistence type="inferred from homology"/>